<proteinExistence type="predicted"/>
<sequence length="99" mass="11650">MISALLIAIVLTFTYLMWRRYSEFNSRQLQICKHCLEHLLAKAGAAGETKETIEILLNAAIDTYNERLRGPWFYKSRWKIPAHEYKKEDDENKESTKLS</sequence>
<dbReference type="AlphaFoldDB" id="A0A0F8W8W2"/>
<name>A0A0F8W8W2_9ZZZZ</name>
<accession>A0A0F8W8W2</accession>
<comment type="caution">
    <text evidence="1">The sequence shown here is derived from an EMBL/GenBank/DDBJ whole genome shotgun (WGS) entry which is preliminary data.</text>
</comment>
<organism evidence="1">
    <name type="scientific">marine sediment metagenome</name>
    <dbReference type="NCBI Taxonomy" id="412755"/>
    <lineage>
        <taxon>unclassified sequences</taxon>
        <taxon>metagenomes</taxon>
        <taxon>ecological metagenomes</taxon>
    </lineage>
</organism>
<evidence type="ECO:0000313" key="1">
    <source>
        <dbReference type="EMBL" id="KKK44495.1"/>
    </source>
</evidence>
<reference evidence="1" key="1">
    <citation type="journal article" date="2015" name="Nature">
        <title>Complex archaea that bridge the gap between prokaryotes and eukaryotes.</title>
        <authorList>
            <person name="Spang A."/>
            <person name="Saw J.H."/>
            <person name="Jorgensen S.L."/>
            <person name="Zaremba-Niedzwiedzka K."/>
            <person name="Martijn J."/>
            <person name="Lind A.E."/>
            <person name="van Eijk R."/>
            <person name="Schleper C."/>
            <person name="Guy L."/>
            <person name="Ettema T.J."/>
        </authorList>
    </citation>
    <scope>NUCLEOTIDE SEQUENCE</scope>
</reference>
<dbReference type="EMBL" id="LAZR01070174">
    <property type="protein sequence ID" value="KKK44495.1"/>
    <property type="molecule type" value="Genomic_DNA"/>
</dbReference>
<protein>
    <submittedName>
        <fullName evidence="1">Uncharacterized protein</fullName>
    </submittedName>
</protein>
<gene>
    <name evidence="1" type="ORF">LCGC14_3167040</name>
</gene>